<dbReference type="InterPro" id="IPR018641">
    <property type="entry name" value="Trfase_1_rSAM/seldom-assoc"/>
</dbReference>
<reference evidence="2" key="2">
    <citation type="journal article" date="2018" name="Environ. Microbiol.">
        <title>Bloom of a denitrifying methanotroph, 'Candidatus Methylomirabilis limnetica', in a deep stratified lake.</title>
        <authorList>
            <person name="Graf J.S."/>
            <person name="Mayr M.J."/>
            <person name="Marchant H.K."/>
            <person name="Tienken D."/>
            <person name="Hach P.F."/>
            <person name="Brand A."/>
            <person name="Schubert C.J."/>
            <person name="Kuypers M.M."/>
            <person name="Milucka J."/>
        </authorList>
    </citation>
    <scope>NUCLEOTIDE SEQUENCE [LARGE SCALE GENOMIC DNA]</scope>
    <source>
        <strain evidence="2">Zug</strain>
    </source>
</reference>
<dbReference type="NCBIfam" id="TIGR04282">
    <property type="entry name" value="glyco_like_cofC"/>
    <property type="match status" value="1"/>
</dbReference>
<dbReference type="Gene3D" id="3.90.550.10">
    <property type="entry name" value="Spore Coat Polysaccharide Biosynthesis Protein SpsA, Chain A"/>
    <property type="match status" value="1"/>
</dbReference>
<comment type="caution">
    <text evidence="1">The sequence shown here is derived from an EMBL/GenBank/DDBJ whole genome shotgun (WGS) entry which is preliminary data.</text>
</comment>
<keyword evidence="2" id="KW-1185">Reference proteome</keyword>
<gene>
    <name evidence="1" type="ORF">CLG94_06990</name>
</gene>
<protein>
    <recommendedName>
        <fullName evidence="3">Glycosyltransferase</fullName>
    </recommendedName>
</protein>
<dbReference type="AlphaFoldDB" id="A0A2T4TY58"/>
<dbReference type="InterPro" id="IPR029044">
    <property type="entry name" value="Nucleotide-diphossugar_trans"/>
</dbReference>
<sequence>MTASPMRQYALAVMARAPEPGQVKTRLVPPLSYESAAELYRCFLLDKLLQVARLHEIDPYLAYTPIKARQSMLELLPEAFTLIPQAGSSLGDRLHRLSAILLERGHPAAILIDSDSPTLPTPYLLDAVTRLQSGTTDLVLGPAEDGGYYLIGLKRPCRALFDDIPWSGPKVLDETLRRAAAQRLQVATLPPWFDVDTPEDLTRLQHDLATTETSVAPHTRRFLFSEQED</sequence>
<proteinExistence type="predicted"/>
<name>A0A2T4TY58_9BACT</name>
<dbReference type="PANTHER" id="PTHR36529:SF1">
    <property type="entry name" value="GLYCOSYLTRANSFERASE"/>
    <property type="match status" value="1"/>
</dbReference>
<dbReference type="SUPFAM" id="SSF53448">
    <property type="entry name" value="Nucleotide-diphospho-sugar transferases"/>
    <property type="match status" value="1"/>
</dbReference>
<evidence type="ECO:0000313" key="1">
    <source>
        <dbReference type="EMBL" id="PTL36036.1"/>
    </source>
</evidence>
<dbReference type="PANTHER" id="PTHR36529">
    <property type="entry name" value="SLL1095 PROTEIN"/>
    <property type="match status" value="1"/>
</dbReference>
<evidence type="ECO:0008006" key="3">
    <source>
        <dbReference type="Google" id="ProtNLM"/>
    </source>
</evidence>
<reference evidence="1 2" key="1">
    <citation type="submission" date="2017-09" db="EMBL/GenBank/DDBJ databases">
        <title>Bloom of a denitrifying methanotroph, Candidatus Methylomirabilis limnetica, in a deep stratified lake.</title>
        <authorList>
            <person name="Graf J.S."/>
            <person name="Marchant H.K."/>
            <person name="Tienken D."/>
            <person name="Hach P.F."/>
            <person name="Brand A."/>
            <person name="Schubert C.J."/>
            <person name="Kuypers M.M."/>
            <person name="Milucka J."/>
        </authorList>
    </citation>
    <scope>NUCLEOTIDE SEQUENCE [LARGE SCALE GENOMIC DNA]</scope>
    <source>
        <strain evidence="1 2">Zug</strain>
    </source>
</reference>
<evidence type="ECO:0000313" key="2">
    <source>
        <dbReference type="Proteomes" id="UP000241436"/>
    </source>
</evidence>
<organism evidence="1 2">
    <name type="scientific">Candidatus Methylomirabilis limnetica</name>
    <dbReference type="NCBI Taxonomy" id="2033718"/>
    <lineage>
        <taxon>Bacteria</taxon>
        <taxon>Candidatus Methylomirabilota</taxon>
        <taxon>Candidatus Methylomirabilia</taxon>
        <taxon>Candidatus Methylomirabilales</taxon>
        <taxon>Candidatus Methylomirabilaceae</taxon>
        <taxon>Candidatus Methylomirabilis</taxon>
    </lineage>
</organism>
<dbReference type="Proteomes" id="UP000241436">
    <property type="component" value="Unassembled WGS sequence"/>
</dbReference>
<accession>A0A2T4TY58</accession>
<dbReference type="Pfam" id="PF09837">
    <property type="entry name" value="DUF2064"/>
    <property type="match status" value="1"/>
</dbReference>
<dbReference type="EMBL" id="NVQC01000020">
    <property type="protein sequence ID" value="PTL36036.1"/>
    <property type="molecule type" value="Genomic_DNA"/>
</dbReference>